<organism evidence="7 8">
    <name type="scientific">Nadsonia fulvescens var. elongata DSM 6958</name>
    <dbReference type="NCBI Taxonomy" id="857566"/>
    <lineage>
        <taxon>Eukaryota</taxon>
        <taxon>Fungi</taxon>
        <taxon>Dikarya</taxon>
        <taxon>Ascomycota</taxon>
        <taxon>Saccharomycotina</taxon>
        <taxon>Dipodascomycetes</taxon>
        <taxon>Dipodascales</taxon>
        <taxon>Dipodascales incertae sedis</taxon>
        <taxon>Nadsonia</taxon>
    </lineage>
</organism>
<protein>
    <submittedName>
        <fullName evidence="7">Oxysterol-binding protein</fullName>
    </submittedName>
</protein>
<name>A0A1E3PHY1_9ASCO</name>
<dbReference type="SUPFAM" id="SSF144000">
    <property type="entry name" value="Oxysterol-binding protein-like"/>
    <property type="match status" value="1"/>
</dbReference>
<dbReference type="AlphaFoldDB" id="A0A1E3PHY1"/>
<dbReference type="OrthoDB" id="14833at2759"/>
<dbReference type="PANTHER" id="PTHR10972:SF102">
    <property type="entry name" value="OXYSTEROL-BINDING PROTEIN"/>
    <property type="match status" value="1"/>
</dbReference>
<dbReference type="Gene3D" id="1.10.287.2720">
    <property type="match status" value="1"/>
</dbReference>
<evidence type="ECO:0000313" key="7">
    <source>
        <dbReference type="EMBL" id="ODQ64824.1"/>
    </source>
</evidence>
<dbReference type="InterPro" id="IPR000648">
    <property type="entry name" value="Oxysterol-bd"/>
</dbReference>
<dbReference type="GO" id="GO:0016020">
    <property type="term" value="C:membrane"/>
    <property type="evidence" value="ECO:0007669"/>
    <property type="project" value="TreeGrafter"/>
</dbReference>
<dbReference type="FunFam" id="2.40.160.120:FF:000007">
    <property type="entry name" value="Oxysterol binding protein"/>
    <property type="match status" value="1"/>
</dbReference>
<dbReference type="EMBL" id="KV454411">
    <property type="protein sequence ID" value="ODQ64824.1"/>
    <property type="molecule type" value="Genomic_DNA"/>
</dbReference>
<reference evidence="7 8" key="1">
    <citation type="journal article" date="2016" name="Proc. Natl. Acad. Sci. U.S.A.">
        <title>Comparative genomics of biotechnologically important yeasts.</title>
        <authorList>
            <person name="Riley R."/>
            <person name="Haridas S."/>
            <person name="Wolfe K.H."/>
            <person name="Lopes M.R."/>
            <person name="Hittinger C.T."/>
            <person name="Goeker M."/>
            <person name="Salamov A.A."/>
            <person name="Wisecaver J.H."/>
            <person name="Long T.M."/>
            <person name="Calvey C.H."/>
            <person name="Aerts A.L."/>
            <person name="Barry K.W."/>
            <person name="Choi C."/>
            <person name="Clum A."/>
            <person name="Coughlan A.Y."/>
            <person name="Deshpande S."/>
            <person name="Douglass A.P."/>
            <person name="Hanson S.J."/>
            <person name="Klenk H.-P."/>
            <person name="LaButti K.M."/>
            <person name="Lapidus A."/>
            <person name="Lindquist E.A."/>
            <person name="Lipzen A.M."/>
            <person name="Meier-Kolthoff J.P."/>
            <person name="Ohm R.A."/>
            <person name="Otillar R.P."/>
            <person name="Pangilinan J.L."/>
            <person name="Peng Y."/>
            <person name="Rokas A."/>
            <person name="Rosa C.A."/>
            <person name="Scheuner C."/>
            <person name="Sibirny A.A."/>
            <person name="Slot J.C."/>
            <person name="Stielow J.B."/>
            <person name="Sun H."/>
            <person name="Kurtzman C.P."/>
            <person name="Blackwell M."/>
            <person name="Grigoriev I.V."/>
            <person name="Jeffries T.W."/>
        </authorList>
    </citation>
    <scope>NUCLEOTIDE SEQUENCE [LARGE SCALE GENOMIC DNA]</scope>
    <source>
        <strain evidence="7 8">DSM 6958</strain>
    </source>
</reference>
<feature type="region of interest" description="Disordered" evidence="6">
    <location>
        <begin position="1"/>
        <end position="23"/>
    </location>
</feature>
<keyword evidence="8" id="KW-1185">Reference proteome</keyword>
<dbReference type="PROSITE" id="PS01013">
    <property type="entry name" value="OSBP"/>
    <property type="match status" value="1"/>
</dbReference>
<dbReference type="InterPro" id="IPR037239">
    <property type="entry name" value="OSBP_sf"/>
</dbReference>
<feature type="compositionally biased region" description="Low complexity" evidence="6">
    <location>
        <begin position="1"/>
        <end position="15"/>
    </location>
</feature>
<evidence type="ECO:0000256" key="5">
    <source>
        <dbReference type="RuleBase" id="RU003844"/>
    </source>
</evidence>
<keyword evidence="2" id="KW-0813">Transport</keyword>
<dbReference type="Pfam" id="PF01237">
    <property type="entry name" value="Oxysterol_BP"/>
    <property type="match status" value="1"/>
</dbReference>
<evidence type="ECO:0000256" key="6">
    <source>
        <dbReference type="SAM" id="MobiDB-lite"/>
    </source>
</evidence>
<sequence length="453" mass="51364">MPHLLSSIGILGKSSPTPSEPEDVDVVDDEGQGILMGIISQLRPGSDLTRITLPTFILEPKSMLERITNQLQHPEILLEAREKTNEVERFVDIVRWALSGWHITPKAVKKPLNPILGEYFTCYWDLPNKTQAYYIAEQTSHHPPKSSYFYASPDNHIRVDGLLVPKSRFLGNSAASLLEGVAQLKFEDIKNAKGEVETYNITQPNMYVRGILFGRLKFELCEHSIITCANNDLICDVDFKAKGFISGSYNAIEGTIKRISTGEVLYEISGHWNEVIEIKDAKTKKKWVLFDALKSTPSAPQVRPLEEQGEFESRKLWHKVNQALIAKNQTVATDEKSIIEGQQRSDARKREEDNVEFHPKLFRQVNSPTEFLIYKDLDPSRHSPECQKEIIFSIAPISPGQKFSKDFEIPGYKKLEKEHAVRDLQPASDPLSFNPLNNVEDLKESLPVIEDTI</sequence>
<dbReference type="Gene3D" id="3.30.70.3490">
    <property type="match status" value="1"/>
</dbReference>
<evidence type="ECO:0000313" key="8">
    <source>
        <dbReference type="Proteomes" id="UP000095009"/>
    </source>
</evidence>
<dbReference type="STRING" id="857566.A0A1E3PHY1"/>
<evidence type="ECO:0000256" key="1">
    <source>
        <dbReference type="ARBA" id="ARBA00008842"/>
    </source>
</evidence>
<dbReference type="GO" id="GO:0006869">
    <property type="term" value="P:lipid transport"/>
    <property type="evidence" value="ECO:0007669"/>
    <property type="project" value="UniProtKB-KW"/>
</dbReference>
<evidence type="ECO:0000256" key="2">
    <source>
        <dbReference type="ARBA" id="ARBA00022448"/>
    </source>
</evidence>
<dbReference type="FunFam" id="1.10.287.2720:FF:000001">
    <property type="entry name" value="Oxysterol-binding OBPalpha"/>
    <property type="match status" value="1"/>
</dbReference>
<dbReference type="Proteomes" id="UP000095009">
    <property type="component" value="Unassembled WGS sequence"/>
</dbReference>
<accession>A0A1E3PHY1</accession>
<dbReference type="GO" id="GO:0032541">
    <property type="term" value="C:cortical endoplasmic reticulum"/>
    <property type="evidence" value="ECO:0007669"/>
    <property type="project" value="TreeGrafter"/>
</dbReference>
<dbReference type="GO" id="GO:0005829">
    <property type="term" value="C:cytosol"/>
    <property type="evidence" value="ECO:0007669"/>
    <property type="project" value="TreeGrafter"/>
</dbReference>
<evidence type="ECO:0000256" key="3">
    <source>
        <dbReference type="ARBA" id="ARBA00023055"/>
    </source>
</evidence>
<keyword evidence="4" id="KW-0446">Lipid-binding</keyword>
<dbReference type="PANTHER" id="PTHR10972">
    <property type="entry name" value="OXYSTEROL-BINDING PROTEIN-RELATED"/>
    <property type="match status" value="1"/>
</dbReference>
<dbReference type="InterPro" id="IPR018494">
    <property type="entry name" value="Oxysterol-bd_CS"/>
</dbReference>
<dbReference type="Gene3D" id="2.40.160.120">
    <property type="match status" value="1"/>
</dbReference>
<evidence type="ECO:0000256" key="4">
    <source>
        <dbReference type="ARBA" id="ARBA00023121"/>
    </source>
</evidence>
<comment type="similarity">
    <text evidence="1 5">Belongs to the OSBP family.</text>
</comment>
<proteinExistence type="inferred from homology"/>
<dbReference type="GO" id="GO:0032934">
    <property type="term" value="F:sterol binding"/>
    <property type="evidence" value="ECO:0007669"/>
    <property type="project" value="TreeGrafter"/>
</dbReference>
<gene>
    <name evidence="7" type="ORF">NADFUDRAFT_83690</name>
</gene>
<keyword evidence="3" id="KW-0445">Lipid transport</keyword>